<dbReference type="InterPro" id="IPR036390">
    <property type="entry name" value="WH_DNA-bd_sf"/>
</dbReference>
<evidence type="ECO:0000313" key="6">
    <source>
        <dbReference type="Proteomes" id="UP000298416"/>
    </source>
</evidence>
<dbReference type="InterPro" id="IPR014939">
    <property type="entry name" value="CDT1_Gemini-bd-like"/>
</dbReference>
<reference evidence="5" key="2">
    <citation type="submission" date="2020-08" db="EMBL/GenBank/DDBJ databases">
        <title>Plant Genome Project.</title>
        <authorList>
            <person name="Zhang R.-G."/>
        </authorList>
    </citation>
    <scope>NUCLEOTIDE SEQUENCE</scope>
    <source>
        <strain evidence="5">Huo1</strain>
        <tissue evidence="5">Leaf</tissue>
    </source>
</reference>
<feature type="compositionally biased region" description="Basic residues" evidence="3">
    <location>
        <begin position="405"/>
        <end position="415"/>
    </location>
</feature>
<evidence type="ECO:0000256" key="1">
    <source>
        <dbReference type="ARBA" id="ARBA00008356"/>
    </source>
</evidence>
<protein>
    <recommendedName>
        <fullName evidence="4">CDT1 Geminin-binding domain-containing protein</fullName>
    </recommendedName>
</protein>
<feature type="compositionally biased region" description="Low complexity" evidence="3">
    <location>
        <begin position="1"/>
        <end position="18"/>
    </location>
</feature>
<feature type="region of interest" description="Disordered" evidence="3">
    <location>
        <begin position="395"/>
        <end position="415"/>
    </location>
</feature>
<dbReference type="SMART" id="SM01075">
    <property type="entry name" value="CDT1"/>
    <property type="match status" value="1"/>
</dbReference>
<dbReference type="GO" id="GO:0030174">
    <property type="term" value="P:regulation of DNA-templated DNA replication initiation"/>
    <property type="evidence" value="ECO:0007669"/>
    <property type="project" value="InterPro"/>
</dbReference>
<dbReference type="PANTHER" id="PTHR28637">
    <property type="entry name" value="DNA REPLICATION FACTOR CDT1"/>
    <property type="match status" value="1"/>
</dbReference>
<dbReference type="SUPFAM" id="SSF46785">
    <property type="entry name" value="Winged helix' DNA-binding domain"/>
    <property type="match status" value="1"/>
</dbReference>
<dbReference type="Pfam" id="PF08839">
    <property type="entry name" value="CDT1"/>
    <property type="match status" value="1"/>
</dbReference>
<dbReference type="GO" id="GO:0070182">
    <property type="term" value="F:DNA polymerase binding"/>
    <property type="evidence" value="ECO:0007669"/>
    <property type="project" value="TreeGrafter"/>
</dbReference>
<feature type="region of interest" description="Disordered" evidence="3">
    <location>
        <begin position="420"/>
        <end position="439"/>
    </location>
</feature>
<dbReference type="CDD" id="cd08767">
    <property type="entry name" value="Cdt1_c"/>
    <property type="match status" value="1"/>
</dbReference>
<keyword evidence="2" id="KW-0131">Cell cycle</keyword>
<gene>
    <name evidence="5" type="ORF">SASPL_117805</name>
</gene>
<name>A0A8X8XWH4_SALSN</name>
<dbReference type="EMBL" id="PNBA02000006">
    <property type="protein sequence ID" value="KAG6421255.1"/>
    <property type="molecule type" value="Genomic_DNA"/>
</dbReference>
<comment type="caution">
    <text evidence="5">The sequence shown here is derived from an EMBL/GenBank/DDBJ whole genome shotgun (WGS) entry which is preliminary data.</text>
</comment>
<dbReference type="GO" id="GO:0000278">
    <property type="term" value="P:mitotic cell cycle"/>
    <property type="evidence" value="ECO:0007669"/>
    <property type="project" value="TreeGrafter"/>
</dbReference>
<evidence type="ECO:0000256" key="3">
    <source>
        <dbReference type="SAM" id="MobiDB-lite"/>
    </source>
</evidence>
<dbReference type="InterPro" id="IPR032054">
    <property type="entry name" value="Cdt1_C"/>
</dbReference>
<dbReference type="Proteomes" id="UP000298416">
    <property type="component" value="Unassembled WGS sequence"/>
</dbReference>
<feature type="compositionally biased region" description="Low complexity" evidence="3">
    <location>
        <begin position="293"/>
        <end position="304"/>
    </location>
</feature>
<evidence type="ECO:0000259" key="4">
    <source>
        <dbReference type="SMART" id="SM01075"/>
    </source>
</evidence>
<evidence type="ECO:0000313" key="5">
    <source>
        <dbReference type="EMBL" id="KAG6421255.1"/>
    </source>
</evidence>
<dbReference type="PANTHER" id="PTHR28637:SF1">
    <property type="entry name" value="DNA REPLICATION FACTOR CDT1"/>
    <property type="match status" value="1"/>
</dbReference>
<sequence length="594" mass="65965">MDAGKLSPLKSKKLLSSPAPLDRKVSAPSLDPLSVKTPGKPVDQPRRLHNHAVALSVSDVRKAAMKLCERVSDPPPRANAVSISEEPEIAKLKKPAAAEVELPEKYELLEKFFNSLDSSIRLLQLKRSATTFSNISPQIGTLTDRRFTYSHLAQLKFILPEAIVLEKTLQHDERTSCMKPDLRITLDVEAIKTKGKSKSGNLQLRKVFRNRLLHFFKSHPEGDEVPEAVLPEPFNRSKEANSAQPSGTSSTGQTQGVASPGLSVRASLLPPSFNRSFSLRESGHQVEKLKQELSSLSGPALPSADTEDKHAGCSFSLTEDSKIARISGKETCSSYEDSLSSETPSTFPNTQVKCINSVKDDDMTSEIKTPVNMSSTPMSATPALQSTKRCYMSPDKDACRTPSKLVRRPPPKRHLKFDTPVKGVKNDGNDDGLRGPSPARSDIFNILPESLIQSIQEKERLASIEQEPAISQAMRRRKMIAGLPKLFERIYFFFQSIRRAVVTKEELIQILITQLDIVDKKEVEEQLRLLQELAPEWIYEKPALSGGLLLWYTPLLISSSFTRFSVLFQPAILSCSVNKILSPEAMRMRLSEAI</sequence>
<feature type="domain" description="CDT1 Geminin-binding" evidence="4">
    <location>
        <begin position="102"/>
        <end position="232"/>
    </location>
</feature>
<keyword evidence="6" id="KW-1185">Reference proteome</keyword>
<feature type="region of interest" description="Disordered" evidence="3">
    <location>
        <begin position="288"/>
        <end position="308"/>
    </location>
</feature>
<dbReference type="InterPro" id="IPR045173">
    <property type="entry name" value="Cdt1"/>
</dbReference>
<dbReference type="AlphaFoldDB" id="A0A8X8XWH4"/>
<dbReference type="Pfam" id="PF16679">
    <property type="entry name" value="CDT1_C"/>
    <property type="match status" value="1"/>
</dbReference>
<dbReference type="GO" id="GO:0003677">
    <property type="term" value="F:DNA binding"/>
    <property type="evidence" value="ECO:0007669"/>
    <property type="project" value="InterPro"/>
</dbReference>
<feature type="region of interest" description="Disordered" evidence="3">
    <location>
        <begin position="236"/>
        <end position="259"/>
    </location>
</feature>
<dbReference type="GO" id="GO:0071163">
    <property type="term" value="P:DNA replication preinitiation complex assembly"/>
    <property type="evidence" value="ECO:0007669"/>
    <property type="project" value="InterPro"/>
</dbReference>
<reference evidence="5" key="1">
    <citation type="submission" date="2018-01" db="EMBL/GenBank/DDBJ databases">
        <authorList>
            <person name="Mao J.F."/>
        </authorList>
    </citation>
    <scope>NUCLEOTIDE SEQUENCE</scope>
    <source>
        <strain evidence="5">Huo1</strain>
        <tissue evidence="5">Leaf</tissue>
    </source>
</reference>
<dbReference type="InterPro" id="IPR038090">
    <property type="entry name" value="Cdt1_C_WH_dom_sf"/>
</dbReference>
<dbReference type="GO" id="GO:0005634">
    <property type="term" value="C:nucleus"/>
    <property type="evidence" value="ECO:0007669"/>
    <property type="project" value="TreeGrafter"/>
</dbReference>
<feature type="compositionally biased region" description="Basic and acidic residues" evidence="3">
    <location>
        <begin position="420"/>
        <end position="433"/>
    </location>
</feature>
<dbReference type="Gene3D" id="1.10.10.1420">
    <property type="entry name" value="DNA replication factor Cdt1, C-terminal WH domain"/>
    <property type="match status" value="1"/>
</dbReference>
<dbReference type="GO" id="GO:0000076">
    <property type="term" value="P:DNA replication checkpoint signaling"/>
    <property type="evidence" value="ECO:0007669"/>
    <property type="project" value="TreeGrafter"/>
</dbReference>
<evidence type="ECO:0000256" key="2">
    <source>
        <dbReference type="ARBA" id="ARBA00023306"/>
    </source>
</evidence>
<organism evidence="5">
    <name type="scientific">Salvia splendens</name>
    <name type="common">Scarlet sage</name>
    <dbReference type="NCBI Taxonomy" id="180675"/>
    <lineage>
        <taxon>Eukaryota</taxon>
        <taxon>Viridiplantae</taxon>
        <taxon>Streptophyta</taxon>
        <taxon>Embryophyta</taxon>
        <taxon>Tracheophyta</taxon>
        <taxon>Spermatophyta</taxon>
        <taxon>Magnoliopsida</taxon>
        <taxon>eudicotyledons</taxon>
        <taxon>Gunneridae</taxon>
        <taxon>Pentapetalae</taxon>
        <taxon>asterids</taxon>
        <taxon>lamiids</taxon>
        <taxon>Lamiales</taxon>
        <taxon>Lamiaceae</taxon>
        <taxon>Nepetoideae</taxon>
        <taxon>Mentheae</taxon>
        <taxon>Salviinae</taxon>
        <taxon>Salvia</taxon>
        <taxon>Salvia subgen. Calosphace</taxon>
        <taxon>core Calosphace</taxon>
    </lineage>
</organism>
<proteinExistence type="inferred from homology"/>
<dbReference type="CDD" id="cd08674">
    <property type="entry name" value="Cdt1_m"/>
    <property type="match status" value="1"/>
</dbReference>
<comment type="similarity">
    <text evidence="1">Belongs to the Cdt1 family.</text>
</comment>
<feature type="compositionally biased region" description="Polar residues" evidence="3">
    <location>
        <begin position="240"/>
        <end position="257"/>
    </location>
</feature>
<accession>A0A8X8XWH4</accession>
<feature type="region of interest" description="Disordered" evidence="3">
    <location>
        <begin position="1"/>
        <end position="46"/>
    </location>
</feature>